<comment type="caution">
    <text evidence="2">The sequence shown here is derived from an EMBL/GenBank/DDBJ whole genome shotgun (WGS) entry which is preliminary data.</text>
</comment>
<feature type="region of interest" description="Disordered" evidence="1">
    <location>
        <begin position="187"/>
        <end position="229"/>
    </location>
</feature>
<reference evidence="2" key="1">
    <citation type="submission" date="2020-08" db="EMBL/GenBank/DDBJ databases">
        <title>Multicomponent nature underlies the extraordinary mechanical properties of spider dragline silk.</title>
        <authorList>
            <person name="Kono N."/>
            <person name="Nakamura H."/>
            <person name="Mori M."/>
            <person name="Yoshida Y."/>
            <person name="Ohtoshi R."/>
            <person name="Malay A.D."/>
            <person name="Moran D.A.P."/>
            <person name="Tomita M."/>
            <person name="Numata K."/>
            <person name="Arakawa K."/>
        </authorList>
    </citation>
    <scope>NUCLEOTIDE SEQUENCE</scope>
</reference>
<evidence type="ECO:0000256" key="1">
    <source>
        <dbReference type="SAM" id="MobiDB-lite"/>
    </source>
</evidence>
<gene>
    <name evidence="2" type="primary">AVEN_251615_1</name>
    <name evidence="2" type="ORF">NPIL_386882</name>
</gene>
<accession>A0A8X6PY82</accession>
<dbReference type="Proteomes" id="UP000887013">
    <property type="component" value="Unassembled WGS sequence"/>
</dbReference>
<organism evidence="2 3">
    <name type="scientific">Nephila pilipes</name>
    <name type="common">Giant wood spider</name>
    <name type="synonym">Nephila maculata</name>
    <dbReference type="NCBI Taxonomy" id="299642"/>
    <lineage>
        <taxon>Eukaryota</taxon>
        <taxon>Metazoa</taxon>
        <taxon>Ecdysozoa</taxon>
        <taxon>Arthropoda</taxon>
        <taxon>Chelicerata</taxon>
        <taxon>Arachnida</taxon>
        <taxon>Araneae</taxon>
        <taxon>Araneomorphae</taxon>
        <taxon>Entelegynae</taxon>
        <taxon>Araneoidea</taxon>
        <taxon>Nephilidae</taxon>
        <taxon>Nephila</taxon>
    </lineage>
</organism>
<dbReference type="AlphaFoldDB" id="A0A8X6PY82"/>
<proteinExistence type="predicted"/>
<name>A0A8X6PY82_NEPPI</name>
<dbReference type="OrthoDB" id="6432314at2759"/>
<dbReference type="EMBL" id="BMAW01026059">
    <property type="protein sequence ID" value="GFT95292.1"/>
    <property type="molecule type" value="Genomic_DNA"/>
</dbReference>
<evidence type="ECO:0000313" key="2">
    <source>
        <dbReference type="EMBL" id="GFT95292.1"/>
    </source>
</evidence>
<sequence>MFLNLFSPDSGNKRQIWLISSSSGIPIKAQTYNVPSLIRHRLLFHFGISISCGLNITEQNISLQTSYLRPPVSSTGMESNIAILWLCCLTAFSQGFSYYKSQTSYDSPPGNYLDGPTDQEAEFLRLLLSRYGVDSSNYADLDELYGENENSMLSNYEFPLDQEDAGNSMPPSPLPVQEFPGDKVATQEPAKENNVVTTPSTTTTDGLASVPPASREKGQKEYAMLRPPVDNHKKIEHWMKLMNENKLAFDRNAPQNQAPVP</sequence>
<keyword evidence="3" id="KW-1185">Reference proteome</keyword>
<evidence type="ECO:0000313" key="3">
    <source>
        <dbReference type="Proteomes" id="UP000887013"/>
    </source>
</evidence>
<protein>
    <submittedName>
        <fullName evidence="2">Uncharacterized protein</fullName>
    </submittedName>
</protein>